<feature type="repeat" description="PPR" evidence="3">
    <location>
        <begin position="301"/>
        <end position="335"/>
    </location>
</feature>
<feature type="repeat" description="PPR" evidence="3">
    <location>
        <begin position="266"/>
        <end position="300"/>
    </location>
</feature>
<evidence type="ECO:0000256" key="4">
    <source>
        <dbReference type="SAM" id="Phobius"/>
    </source>
</evidence>
<dbReference type="Proteomes" id="UP000594261">
    <property type="component" value="Chromosome 3"/>
</dbReference>
<feature type="repeat" description="PPR" evidence="3">
    <location>
        <begin position="231"/>
        <end position="265"/>
    </location>
</feature>
<dbReference type="PANTHER" id="PTHR47447:SF22">
    <property type="entry name" value="TETRATRICOPEPTIDE-LIKE HELICAL DOMAIN SUPERFAMILY"/>
    <property type="match status" value="1"/>
</dbReference>
<dbReference type="EnsemblPlants" id="QL03p013262:mrna">
    <property type="protein sequence ID" value="QL03p013262:mrna"/>
    <property type="gene ID" value="QL03p013262"/>
</dbReference>
<dbReference type="Gramene" id="QL03p013262:mrna">
    <property type="protein sequence ID" value="QL03p013262:mrna"/>
    <property type="gene ID" value="QL03p013262"/>
</dbReference>
<sequence length="740" mass="83566">MGTYVANKSRNPLVFVTVRVRQFIPFHALYSTLPPSTTSSSNVREYLEIPYQNRNQLLKSVRDHCKSRTFRNLDHALVFFDKMLQLSPLPSIVDFTQFFGAIARMKHYSVVITLIGQMGSLGIAPNDYTLSVLINCFCQLNRVDFGFSVLATILKLGYHPNRITLNTLVKGLCLQGNIAGVVRLVEDMEKNGYQPNAFTCGTILNGLCKIGETDKAIRLLRKMEEGNFELDLTAYSTIIDGLCKDKSVSEALNFLFEMMRKGIHPNLIVYNSLIHGLCNFGRWREAITLLNETAQKMILPGVQTCNILVDALCKEGKLTKAKEVFDVMIQRGIQPNTVTYSSLIDGYCLQNKMDNAIKTFNLMVEKGWSPNVYSYTILINGYCKNKRIDEAMHLFHEMSNKGLIPNVVTYSTLIGGFYRVQRPQAALELFHKMKACGQDPNPQTYAILLNGLCKNKQIDEAMAVFQEMESKRMDHNIVIYNILIDDGLIDEAVELLQKMDGNGCLPNDRTYNTIIQGLMQHNETLRAMKYLHIMVEKGFSANANTATMFIDLLSTKQDISLDKDEDGKEDVEYLRVPMNWKCVFLFLNALTNLILLVWWILLYTIISLSTYELELAPEGSKETATQHPRADATQAISSNIQCLTVSASAAPWNFSSFLCWTRWPTIAIYKDEDQMLVVFSNTSSPLKWYAQPVDWDNGKYVQAAAANPMASRNATKVTIDHSVASDFHDGDFDLATKMGK</sequence>
<evidence type="ECO:0000313" key="6">
    <source>
        <dbReference type="Proteomes" id="UP000594261"/>
    </source>
</evidence>
<dbReference type="NCBIfam" id="TIGR00756">
    <property type="entry name" value="PPR"/>
    <property type="match status" value="10"/>
</dbReference>
<reference evidence="5 6" key="1">
    <citation type="journal article" date="2016" name="G3 (Bethesda)">
        <title>First Draft Assembly and Annotation of the Genome of a California Endemic Oak Quercus lobata Nee (Fagaceae).</title>
        <authorList>
            <person name="Sork V.L."/>
            <person name="Fitz-Gibbon S.T."/>
            <person name="Puiu D."/>
            <person name="Crepeau M."/>
            <person name="Gugger P.F."/>
            <person name="Sherman R."/>
            <person name="Stevens K."/>
            <person name="Langley C.H."/>
            <person name="Pellegrini M."/>
            <person name="Salzberg S.L."/>
        </authorList>
    </citation>
    <scope>NUCLEOTIDE SEQUENCE [LARGE SCALE GENOMIC DNA]</scope>
    <source>
        <strain evidence="5 6">cv. SW786</strain>
    </source>
</reference>
<evidence type="ECO:0000256" key="1">
    <source>
        <dbReference type="ARBA" id="ARBA00007626"/>
    </source>
</evidence>
<keyword evidence="2" id="KW-0677">Repeat</keyword>
<dbReference type="Gene3D" id="1.25.40.10">
    <property type="entry name" value="Tetratricopeptide repeat domain"/>
    <property type="match status" value="4"/>
</dbReference>
<comment type="similarity">
    <text evidence="1">Belongs to the PPR family. P subfamily.</text>
</comment>
<feature type="repeat" description="PPR" evidence="3">
    <location>
        <begin position="371"/>
        <end position="405"/>
    </location>
</feature>
<dbReference type="InterPro" id="IPR002885">
    <property type="entry name" value="PPR_rpt"/>
</dbReference>
<dbReference type="PROSITE" id="PS51375">
    <property type="entry name" value="PPR"/>
    <property type="match status" value="11"/>
</dbReference>
<feature type="repeat" description="PPR" evidence="3">
    <location>
        <begin position="406"/>
        <end position="440"/>
    </location>
</feature>
<accession>A0A7N2L418</accession>
<dbReference type="PANTHER" id="PTHR47447">
    <property type="entry name" value="OS03G0856100 PROTEIN"/>
    <property type="match status" value="1"/>
</dbReference>
<feature type="repeat" description="PPR" evidence="3">
    <location>
        <begin position="196"/>
        <end position="230"/>
    </location>
</feature>
<dbReference type="SUPFAM" id="SSF48452">
    <property type="entry name" value="TPR-like"/>
    <property type="match status" value="1"/>
</dbReference>
<dbReference type="Pfam" id="PF01535">
    <property type="entry name" value="PPR"/>
    <property type="match status" value="2"/>
</dbReference>
<evidence type="ECO:0000256" key="2">
    <source>
        <dbReference type="ARBA" id="ARBA00022737"/>
    </source>
</evidence>
<proteinExistence type="inferred from homology"/>
<dbReference type="InParanoid" id="A0A7N2L418"/>
<feature type="repeat" description="PPR" evidence="3">
    <location>
        <begin position="161"/>
        <end position="195"/>
    </location>
</feature>
<dbReference type="OMA" id="CCIFREM"/>
<keyword evidence="4" id="KW-1133">Transmembrane helix</keyword>
<dbReference type="EMBL" id="LRBV02000003">
    <property type="status" value="NOT_ANNOTATED_CDS"/>
    <property type="molecule type" value="Genomic_DNA"/>
</dbReference>
<dbReference type="InterPro" id="IPR011990">
    <property type="entry name" value="TPR-like_helical_dom_sf"/>
</dbReference>
<dbReference type="AlphaFoldDB" id="A0A7N2L418"/>
<name>A0A7N2L418_QUELO</name>
<evidence type="ECO:0000313" key="5">
    <source>
        <dbReference type="EnsemblPlants" id="QL03p013262:mrna"/>
    </source>
</evidence>
<feature type="transmembrane region" description="Helical" evidence="4">
    <location>
        <begin position="583"/>
        <end position="606"/>
    </location>
</feature>
<feature type="repeat" description="PPR" evidence="3">
    <location>
        <begin position="126"/>
        <end position="160"/>
    </location>
</feature>
<dbReference type="SUPFAM" id="SSF81901">
    <property type="entry name" value="HCP-like"/>
    <property type="match status" value="1"/>
</dbReference>
<feature type="repeat" description="PPR" evidence="3">
    <location>
        <begin position="507"/>
        <end position="541"/>
    </location>
</feature>
<organism evidence="5 6">
    <name type="scientific">Quercus lobata</name>
    <name type="common">Valley oak</name>
    <dbReference type="NCBI Taxonomy" id="97700"/>
    <lineage>
        <taxon>Eukaryota</taxon>
        <taxon>Viridiplantae</taxon>
        <taxon>Streptophyta</taxon>
        <taxon>Embryophyta</taxon>
        <taxon>Tracheophyta</taxon>
        <taxon>Spermatophyta</taxon>
        <taxon>Magnoliopsida</taxon>
        <taxon>eudicotyledons</taxon>
        <taxon>Gunneridae</taxon>
        <taxon>Pentapetalae</taxon>
        <taxon>rosids</taxon>
        <taxon>fabids</taxon>
        <taxon>Fagales</taxon>
        <taxon>Fagaceae</taxon>
        <taxon>Quercus</taxon>
    </lineage>
</organism>
<protein>
    <submittedName>
        <fullName evidence="5">Uncharacterized protein</fullName>
    </submittedName>
</protein>
<keyword evidence="4" id="KW-0472">Membrane</keyword>
<keyword evidence="4" id="KW-0812">Transmembrane</keyword>
<reference evidence="5" key="2">
    <citation type="submission" date="2021-01" db="UniProtKB">
        <authorList>
            <consortium name="EnsemblPlants"/>
        </authorList>
    </citation>
    <scope>IDENTIFICATION</scope>
</reference>
<feature type="repeat" description="PPR" evidence="3">
    <location>
        <begin position="336"/>
        <end position="370"/>
    </location>
</feature>
<keyword evidence="6" id="KW-1185">Reference proteome</keyword>
<evidence type="ECO:0000256" key="3">
    <source>
        <dbReference type="PROSITE-ProRule" id="PRU00708"/>
    </source>
</evidence>
<dbReference type="Pfam" id="PF13041">
    <property type="entry name" value="PPR_2"/>
    <property type="match status" value="5"/>
</dbReference>
<feature type="repeat" description="PPR" evidence="3">
    <location>
        <begin position="441"/>
        <end position="475"/>
    </location>
</feature>